<comment type="similarity">
    <text evidence="11">Belongs to the chemokine-like receptor (CMKLR) family.</text>
</comment>
<feature type="transmembrane region" description="Helical" evidence="12">
    <location>
        <begin position="236"/>
        <end position="260"/>
    </location>
</feature>
<dbReference type="GeneTree" id="ENSGT01140000282544"/>
<evidence type="ECO:0000313" key="15">
    <source>
        <dbReference type="Proteomes" id="UP000007646"/>
    </source>
</evidence>
<keyword evidence="10" id="KW-0807">Transducer</keyword>
<dbReference type="PRINTS" id="PR00237">
    <property type="entry name" value="GPCRRHODOPSN"/>
</dbReference>
<feature type="transmembrane region" description="Helical" evidence="12">
    <location>
        <begin position="163"/>
        <end position="188"/>
    </location>
</feature>
<keyword evidence="2" id="KW-1003">Cell membrane</keyword>
<dbReference type="STRING" id="9785.ENSLAFP00000025785"/>
<sequence length="273" mass="31210">MVHGITFVLGILGNGLVMMTRRVTFICYVNLALADLSFIATLPFLIVSMAKEQWFFGWFLCKLIYIVVDMNLYGSIFLITLIALDCCICVQHPVWAQNHRTIGLAKRVIIGLWILALVLTLPVTIFITTVKDEEEKIYCLFYCSDIIEEGMKVMIPVSIACTIIWFVIGFSIPVSIITICYGVIAANVRKKPVTLYESSLLSQFTFFLCWFSFHLVALLTVVWVREMMNGKYLILLILFNLVKSLAALNSCLNPILYFFVGQNFQKRLMYYLP</sequence>
<evidence type="ECO:0000256" key="3">
    <source>
        <dbReference type="ARBA" id="ARBA00022692"/>
    </source>
</evidence>
<organism evidence="14 15">
    <name type="scientific">Loxodonta africana</name>
    <name type="common">African elephant</name>
    <dbReference type="NCBI Taxonomy" id="9785"/>
    <lineage>
        <taxon>Eukaryota</taxon>
        <taxon>Metazoa</taxon>
        <taxon>Chordata</taxon>
        <taxon>Craniata</taxon>
        <taxon>Vertebrata</taxon>
        <taxon>Euteleostomi</taxon>
        <taxon>Mammalia</taxon>
        <taxon>Eutheria</taxon>
        <taxon>Afrotheria</taxon>
        <taxon>Proboscidea</taxon>
        <taxon>Elephantidae</taxon>
        <taxon>Loxodonta</taxon>
    </lineage>
</organism>
<evidence type="ECO:0000256" key="7">
    <source>
        <dbReference type="ARBA" id="ARBA00023157"/>
    </source>
</evidence>
<evidence type="ECO:0000256" key="6">
    <source>
        <dbReference type="ARBA" id="ARBA00023136"/>
    </source>
</evidence>
<dbReference type="GO" id="GO:0006954">
    <property type="term" value="P:inflammatory response"/>
    <property type="evidence" value="ECO:0007669"/>
    <property type="project" value="TreeGrafter"/>
</dbReference>
<name>G3UD77_LOXAF</name>
<dbReference type="Pfam" id="PF00001">
    <property type="entry name" value="7tm_1"/>
    <property type="match status" value="1"/>
</dbReference>
<dbReference type="PROSITE" id="PS50262">
    <property type="entry name" value="G_PROTEIN_RECEP_F1_2"/>
    <property type="match status" value="1"/>
</dbReference>
<dbReference type="InterPro" id="IPR000276">
    <property type="entry name" value="GPCR_Rhodpsn"/>
</dbReference>
<reference evidence="14" key="2">
    <citation type="submission" date="2025-08" db="UniProtKB">
        <authorList>
            <consortium name="Ensembl"/>
        </authorList>
    </citation>
    <scope>IDENTIFICATION</scope>
    <source>
        <strain evidence="14">Isolate ISIS603380</strain>
    </source>
</reference>
<dbReference type="AlphaFoldDB" id="G3UD77"/>
<dbReference type="GO" id="GO:0004982">
    <property type="term" value="F:N-formyl peptide receptor activity"/>
    <property type="evidence" value="ECO:0007669"/>
    <property type="project" value="TreeGrafter"/>
</dbReference>
<keyword evidence="3 12" id="KW-0812">Transmembrane</keyword>
<keyword evidence="8" id="KW-0675">Receptor</keyword>
<evidence type="ECO:0000256" key="11">
    <source>
        <dbReference type="ARBA" id="ARBA00025736"/>
    </source>
</evidence>
<dbReference type="PANTHER" id="PTHR24225">
    <property type="entry name" value="CHEMOTACTIC RECEPTOR"/>
    <property type="match status" value="1"/>
</dbReference>
<feature type="domain" description="G-protein coupled receptors family 1 profile" evidence="13">
    <location>
        <begin position="4"/>
        <end position="257"/>
    </location>
</feature>
<evidence type="ECO:0000256" key="2">
    <source>
        <dbReference type="ARBA" id="ARBA00022475"/>
    </source>
</evidence>
<comment type="subcellular location">
    <subcellularLocation>
        <location evidence="1">Cell membrane</location>
        <topology evidence="1">Multi-pass membrane protein</topology>
    </subcellularLocation>
</comment>
<dbReference type="GO" id="GO:0007200">
    <property type="term" value="P:phospholipase C-activating G protein-coupled receptor signaling pathway"/>
    <property type="evidence" value="ECO:0007669"/>
    <property type="project" value="TreeGrafter"/>
</dbReference>
<reference evidence="14" key="3">
    <citation type="submission" date="2025-09" db="UniProtKB">
        <authorList>
            <consortium name="Ensembl"/>
        </authorList>
    </citation>
    <scope>IDENTIFICATION</scope>
    <source>
        <strain evidence="14">Isolate ISIS603380</strain>
    </source>
</reference>
<evidence type="ECO:0000256" key="8">
    <source>
        <dbReference type="ARBA" id="ARBA00023170"/>
    </source>
</evidence>
<dbReference type="PRINTS" id="PR00526">
    <property type="entry name" value="FMETLEUPHER"/>
</dbReference>
<dbReference type="GO" id="GO:0005886">
    <property type="term" value="C:plasma membrane"/>
    <property type="evidence" value="ECO:0007669"/>
    <property type="project" value="UniProtKB-SubCell"/>
</dbReference>
<dbReference type="InterPro" id="IPR000826">
    <property type="entry name" value="Formyl_rcpt-rel"/>
</dbReference>
<evidence type="ECO:0000256" key="5">
    <source>
        <dbReference type="ARBA" id="ARBA00023040"/>
    </source>
</evidence>
<dbReference type="Proteomes" id="UP000007646">
    <property type="component" value="Unassembled WGS sequence"/>
</dbReference>
<evidence type="ECO:0000256" key="10">
    <source>
        <dbReference type="ARBA" id="ARBA00023224"/>
    </source>
</evidence>
<dbReference type="InterPro" id="IPR017452">
    <property type="entry name" value="GPCR_Rhodpsn_7TM"/>
</dbReference>
<proteinExistence type="inferred from homology"/>
<keyword evidence="4 12" id="KW-1133">Transmembrane helix</keyword>
<dbReference type="OMA" id="GQNFQKR"/>
<feature type="transmembrane region" description="Helical" evidence="12">
    <location>
        <begin position="200"/>
        <end position="224"/>
    </location>
</feature>
<evidence type="ECO:0000256" key="4">
    <source>
        <dbReference type="ARBA" id="ARBA00022989"/>
    </source>
</evidence>
<evidence type="ECO:0000259" key="13">
    <source>
        <dbReference type="PROSITE" id="PS50262"/>
    </source>
</evidence>
<evidence type="ECO:0000256" key="12">
    <source>
        <dbReference type="SAM" id="Phobius"/>
    </source>
</evidence>
<dbReference type="InParanoid" id="G3UD77"/>
<dbReference type="eggNOG" id="KOG3656">
    <property type="taxonomic scope" value="Eukaryota"/>
</dbReference>
<feature type="transmembrane region" description="Helical" evidence="12">
    <location>
        <begin position="76"/>
        <end position="96"/>
    </location>
</feature>
<dbReference type="Ensembl" id="ENSLAFT00000008408.3">
    <property type="protein sequence ID" value="ENSLAFP00000025785.1"/>
    <property type="gene ID" value="ENSLAFG00000008409.3"/>
</dbReference>
<dbReference type="PANTHER" id="PTHR24225:SF0">
    <property type="entry name" value="N-FORMYL PEPTIDE RECEPTOR 2"/>
    <property type="match status" value="1"/>
</dbReference>
<keyword evidence="7" id="KW-1015">Disulfide bond</keyword>
<evidence type="ECO:0000313" key="14">
    <source>
        <dbReference type="Ensembl" id="ENSLAFP00000025785.1"/>
    </source>
</evidence>
<dbReference type="GO" id="GO:0004875">
    <property type="term" value="F:complement receptor activity"/>
    <property type="evidence" value="ECO:0007669"/>
    <property type="project" value="TreeGrafter"/>
</dbReference>
<feature type="transmembrane region" description="Helical" evidence="12">
    <location>
        <begin position="108"/>
        <end position="127"/>
    </location>
</feature>
<keyword evidence="15" id="KW-1185">Reference proteome</keyword>
<feature type="transmembrane region" description="Helical" evidence="12">
    <location>
        <begin position="23"/>
        <end position="47"/>
    </location>
</feature>
<protein>
    <recommendedName>
        <fullName evidence="13">G-protein coupled receptors family 1 profile domain-containing protein</fullName>
    </recommendedName>
</protein>
<dbReference type="GO" id="GO:0007204">
    <property type="term" value="P:positive regulation of cytosolic calcium ion concentration"/>
    <property type="evidence" value="ECO:0007669"/>
    <property type="project" value="TreeGrafter"/>
</dbReference>
<dbReference type="Gene3D" id="1.20.1070.10">
    <property type="entry name" value="Rhodopsin 7-helix transmembrane proteins"/>
    <property type="match status" value="1"/>
</dbReference>
<keyword evidence="9" id="KW-0325">Glycoprotein</keyword>
<evidence type="ECO:0000256" key="9">
    <source>
        <dbReference type="ARBA" id="ARBA00023180"/>
    </source>
</evidence>
<evidence type="ECO:0000256" key="1">
    <source>
        <dbReference type="ARBA" id="ARBA00004651"/>
    </source>
</evidence>
<keyword evidence="6 12" id="KW-0472">Membrane</keyword>
<keyword evidence="5" id="KW-0297">G-protein coupled receptor</keyword>
<reference evidence="14 15" key="1">
    <citation type="submission" date="2009-06" db="EMBL/GenBank/DDBJ databases">
        <title>The Genome Sequence of Loxodonta africana (African elephant).</title>
        <authorList>
            <person name="Di Palma F."/>
            <person name="Heiman D."/>
            <person name="Young S."/>
            <person name="Johnson J."/>
            <person name="Lander E.S."/>
            <person name="Lindblad-Toh K."/>
        </authorList>
    </citation>
    <scope>NUCLEOTIDE SEQUENCE [LARGE SCALE GENOMIC DNA]</scope>
    <source>
        <strain evidence="14 15">Isolate ISIS603380</strain>
    </source>
</reference>
<dbReference type="HOGENOM" id="CLU_009579_8_0_1"/>
<dbReference type="SUPFAM" id="SSF81321">
    <property type="entry name" value="Family A G protein-coupled receptor-like"/>
    <property type="match status" value="1"/>
</dbReference>
<accession>G3UD77</accession>